<sequence>MRIVFFLILLLGLSNGVFAQNCTVKGILQDENGLPINDATVSIFNTQNEGVGFTYSNLEGEFSLEVPCHEKYEIEVEHSGFEQVVQALDLSKNQQLKLKLKATKTIALQEAIINAKQAIKIKGDTIEYDADSFKVGNEEVLEDILKKLPGIVVENGKVYHNGKEITTITVGGREVLGGNTKLLNKNLPSDAVDKIQLNKKFKANPFASSLQQDEQMSLNIELKEDKKNLAFGNITIGGDANQHADAQSKTFYFSEKTDATLIGDFNTYGKQVFDQEDYMSFFGVFSDFNSEGSILSLRSANTTFSFLSTQNQARELNTFTSAAHMGYQANKNLMVTGFGMLASNNIRYNQLTKRFHSASINNRIDLDEERNKQNILSAMGRLRLDYSPSDRSQIKYRLNFNYTENNLEQNLSSYQNNTFSASRSVENKRTNNSITQNFSYIKKVGKDDNLGLYFRHQYQEEKPDLMIRSSHEFLSNLYPFSLNSIDQQQKTNVNTLQLYAVYNHLLSYTTNLNLKVGTNFSNQKNTTTTFGQEEILAGEFYSGRADMDFQQFYISASIKKKFGRFLMDVGTGLHHLYQNIDFLNERKEEKDTKFFPFANFEYNFSNAHQLSLDYRRNYSYPSIRDLNPLMKINSYFSVFYGNRDLYASNQHDMNLRYYYFNSFSFFNIYAQVSYTIRDNSIQTMSNFLTYVPPNNPENIQFNQSNTLINSHKNEKSFSANLNIGKRFSKFYRASINGNFSNMDYYTFVNNESTNTRTISHFYMLDNIFTFKKKVEFTAGLKWMQNDYRSLTKQSFESWVPNGNFAWTFLDKWLLQSDINYHLQYQNGEKINEAKELNASLRYNIAKKTYITFIAGNILGNDLLVTNSFNDNYTQTTQQEVLGRYFLVNLRYKF</sequence>
<dbReference type="SUPFAM" id="SSF49464">
    <property type="entry name" value="Carboxypeptidase regulatory domain-like"/>
    <property type="match status" value="1"/>
</dbReference>
<dbReference type="SUPFAM" id="SSF56935">
    <property type="entry name" value="Porins"/>
    <property type="match status" value="1"/>
</dbReference>
<evidence type="ECO:0000256" key="2">
    <source>
        <dbReference type="ARBA" id="ARBA00023136"/>
    </source>
</evidence>
<gene>
    <name evidence="6" type="ordered locus">Weevi_0628</name>
</gene>
<evidence type="ECO:0000313" key="6">
    <source>
        <dbReference type="EMBL" id="ADX67345.1"/>
    </source>
</evidence>
<keyword evidence="2" id="KW-0472">Membrane</keyword>
<evidence type="ECO:0000256" key="4">
    <source>
        <dbReference type="SAM" id="SignalP"/>
    </source>
</evidence>
<keyword evidence="7" id="KW-1185">Reference proteome</keyword>
<accession>F0NZZ8</accession>
<dbReference type="InterPro" id="IPR036942">
    <property type="entry name" value="Beta-barrel_TonB_sf"/>
</dbReference>
<dbReference type="RefSeq" id="WP_013597737.1">
    <property type="nucleotide sequence ID" value="NC_015144.1"/>
</dbReference>
<dbReference type="AlphaFoldDB" id="F0NZZ8"/>
<dbReference type="Pfam" id="PF14905">
    <property type="entry name" value="OMP_b-brl_3"/>
    <property type="match status" value="1"/>
</dbReference>
<feature type="domain" description="Outer membrane protein beta-barrel" evidence="5">
    <location>
        <begin position="475"/>
        <end position="891"/>
    </location>
</feature>
<feature type="chain" id="PRO_5003257740" description="Outer membrane protein beta-barrel domain-containing protein" evidence="4">
    <location>
        <begin position="20"/>
        <end position="893"/>
    </location>
</feature>
<dbReference type="OrthoDB" id="603275at2"/>
<keyword evidence="3" id="KW-0998">Cell outer membrane</keyword>
<evidence type="ECO:0000256" key="1">
    <source>
        <dbReference type="ARBA" id="ARBA00004442"/>
    </source>
</evidence>
<dbReference type="Proteomes" id="UP000008641">
    <property type="component" value="Chromosome"/>
</dbReference>
<dbReference type="KEGG" id="wvi:Weevi_0628"/>
<dbReference type="STRING" id="865938.Weevi_0628"/>
<dbReference type="EMBL" id="CP002455">
    <property type="protein sequence ID" value="ADX67345.1"/>
    <property type="molecule type" value="Genomic_DNA"/>
</dbReference>
<dbReference type="InterPro" id="IPR041700">
    <property type="entry name" value="OMP_b-brl_3"/>
</dbReference>
<reference evidence="7" key="2">
    <citation type="journal article" date="2011" name="Stand. Genomic Sci.">
        <title>Complete genome sequence of Weeksella virosa type strain (9751T).</title>
        <authorList>
            <person name="Lang E."/>
            <person name="Teshima H."/>
            <person name="Lucas S."/>
            <person name="Lapidus A."/>
            <person name="Hammon N."/>
            <person name="Deshpande S."/>
            <person name="Nolan M."/>
            <person name="Cheng J."/>
            <person name="Pitluck S."/>
            <person name="Liolios K."/>
            <person name="Pagani I."/>
            <person name="Mikhailova N."/>
            <person name="Ivanova N."/>
            <person name="Mavromatis K."/>
            <person name="Pati A."/>
            <person name="Tapia R."/>
            <person name="Han C."/>
            <person name="Goodwin L."/>
            <person name="Chen A."/>
            <person name="Palaniappan K."/>
            <person name="Land M."/>
            <person name="Hauser L."/>
            <person name="Chang Y."/>
            <person name="Jeffries C."/>
            <person name="Brambilla E."/>
            <person name="Kopitz M."/>
            <person name="Rohde M."/>
            <person name="Goker M."/>
            <person name="Tindall B."/>
            <person name="Detter J."/>
            <person name="Woyke T."/>
            <person name="Bristow J."/>
            <person name="Eisen J."/>
            <person name="Markowitz V."/>
            <person name="Hugenholtz P."/>
            <person name="Klenk H."/>
            <person name="Kyrpides N."/>
        </authorList>
    </citation>
    <scope>NUCLEOTIDE SEQUENCE [LARGE SCALE GENOMIC DNA]</scope>
    <source>
        <strain evidence="7">ATCC 43766 / DSM 16922 / JCM 21250 / NBRC 16016 / NCTC 11634 / CL345/78</strain>
    </source>
</reference>
<dbReference type="Pfam" id="PF13620">
    <property type="entry name" value="CarboxypepD_reg"/>
    <property type="match status" value="1"/>
</dbReference>
<dbReference type="InterPro" id="IPR008969">
    <property type="entry name" value="CarboxyPept-like_regulatory"/>
</dbReference>
<dbReference type="HOGENOM" id="CLU_012729_1_0_10"/>
<evidence type="ECO:0000256" key="3">
    <source>
        <dbReference type="ARBA" id="ARBA00023237"/>
    </source>
</evidence>
<dbReference type="Gene3D" id="2.40.170.20">
    <property type="entry name" value="TonB-dependent receptor, beta-barrel domain"/>
    <property type="match status" value="1"/>
</dbReference>
<evidence type="ECO:0000259" key="5">
    <source>
        <dbReference type="Pfam" id="PF14905"/>
    </source>
</evidence>
<keyword evidence="4" id="KW-0732">Signal</keyword>
<dbReference type="Gene3D" id="2.60.40.1120">
    <property type="entry name" value="Carboxypeptidase-like, regulatory domain"/>
    <property type="match status" value="1"/>
</dbReference>
<name>F0NZZ8_WEEVC</name>
<dbReference type="eggNOG" id="COG1629">
    <property type="taxonomic scope" value="Bacteria"/>
</dbReference>
<organism evidence="6 7">
    <name type="scientific">Weeksella virosa (strain ATCC 43766 / DSM 16922 / JCM 21250 / CCUG 30538 / CDC 9751 / IAM 14551 / NBRC 16016 / NCTC 11634 / CL345/78)</name>
    <dbReference type="NCBI Taxonomy" id="865938"/>
    <lineage>
        <taxon>Bacteria</taxon>
        <taxon>Pseudomonadati</taxon>
        <taxon>Bacteroidota</taxon>
        <taxon>Flavobacteriia</taxon>
        <taxon>Flavobacteriales</taxon>
        <taxon>Weeksellaceae</taxon>
        <taxon>Weeksella</taxon>
    </lineage>
</organism>
<protein>
    <recommendedName>
        <fullName evidence="5">Outer membrane protein beta-barrel domain-containing protein</fullName>
    </recommendedName>
</protein>
<reference evidence="6 7" key="1">
    <citation type="journal article" date="2011" name="Stand. Genomic Sci.">
        <title>Complete genome sequence of Weeksella virosa type strain (9751).</title>
        <authorList>
            <person name="Lang E."/>
            <person name="Teshima H."/>
            <person name="Lucas S."/>
            <person name="Lapidus A."/>
            <person name="Hammon N."/>
            <person name="Deshpande S."/>
            <person name="Nolan M."/>
            <person name="Cheng J.F."/>
            <person name="Pitluck S."/>
            <person name="Liolios K."/>
            <person name="Pagani I."/>
            <person name="Mikhailova N."/>
            <person name="Ivanova N."/>
            <person name="Mavromatis K."/>
            <person name="Pati A."/>
            <person name="Tapia R."/>
            <person name="Han C."/>
            <person name="Goodwin L."/>
            <person name="Chen A."/>
            <person name="Palaniappan K."/>
            <person name="Land M."/>
            <person name="Hauser L."/>
            <person name="Chang Y.J."/>
            <person name="Jeffries C.D."/>
            <person name="Brambilla E.M."/>
            <person name="Kopitz M."/>
            <person name="Rohde M."/>
            <person name="Goker M."/>
            <person name="Tindall B.J."/>
            <person name="Detter J.C."/>
            <person name="Woyke T."/>
            <person name="Bristow J."/>
            <person name="Eisen J.A."/>
            <person name="Markowitz V."/>
            <person name="Hugenholtz P."/>
            <person name="Klenk H.P."/>
            <person name="Kyrpides N.C."/>
        </authorList>
    </citation>
    <scope>NUCLEOTIDE SEQUENCE [LARGE SCALE GENOMIC DNA]</scope>
    <source>
        <strain evidence="7">ATCC 43766 / DSM 16922 / JCM 21250 / NBRC 16016 / NCTC 11634 / CL345/78</strain>
    </source>
</reference>
<comment type="subcellular location">
    <subcellularLocation>
        <location evidence="1">Cell outer membrane</location>
    </subcellularLocation>
</comment>
<proteinExistence type="predicted"/>
<feature type="signal peptide" evidence="4">
    <location>
        <begin position="1"/>
        <end position="19"/>
    </location>
</feature>
<evidence type="ECO:0000313" key="7">
    <source>
        <dbReference type="Proteomes" id="UP000008641"/>
    </source>
</evidence>
<dbReference type="GO" id="GO:0009279">
    <property type="term" value="C:cell outer membrane"/>
    <property type="evidence" value="ECO:0007669"/>
    <property type="project" value="UniProtKB-SubCell"/>
</dbReference>